<dbReference type="PANTHER" id="PTHR10629:SF52">
    <property type="entry name" value="DNA (CYTOSINE-5)-METHYLTRANSFERASE 1"/>
    <property type="match status" value="1"/>
</dbReference>
<dbReference type="SUPFAM" id="SSF53335">
    <property type="entry name" value="S-adenosyl-L-methionine-dependent methyltransferases"/>
    <property type="match status" value="1"/>
</dbReference>
<dbReference type="PROSITE" id="PS00095">
    <property type="entry name" value="C5_MTASE_2"/>
    <property type="match status" value="1"/>
</dbReference>
<comment type="caution">
    <text evidence="9">The sequence shown here is derived from an EMBL/GenBank/DDBJ whole genome shotgun (WGS) entry which is preliminary data.</text>
</comment>
<dbReference type="InterPro" id="IPR018117">
    <property type="entry name" value="C5_DNA_meth_AS"/>
</dbReference>
<dbReference type="Gene3D" id="3.40.50.150">
    <property type="entry name" value="Vaccinia Virus protein VP39"/>
    <property type="match status" value="1"/>
</dbReference>
<keyword evidence="2 6" id="KW-0808">Transferase</keyword>
<proteinExistence type="inferred from homology"/>
<reference evidence="9 10" key="1">
    <citation type="submission" date="2020-08" db="EMBL/GenBank/DDBJ databases">
        <title>Genomic Encyclopedia of Type Strains, Phase IV (KMG-V): Genome sequencing to study the core and pangenomes of soil and plant-associated prokaryotes.</title>
        <authorList>
            <person name="Whitman W."/>
        </authorList>
    </citation>
    <scope>NUCLEOTIDE SEQUENCE [LARGE SCALE GENOMIC DNA]</scope>
    <source>
        <strain evidence="9 10">SEMIA 4074</strain>
    </source>
</reference>
<evidence type="ECO:0000256" key="6">
    <source>
        <dbReference type="PROSITE-ProRule" id="PRU01016"/>
    </source>
</evidence>
<dbReference type="EMBL" id="JACIFV010000001">
    <property type="protein sequence ID" value="MBB4190018.1"/>
    <property type="molecule type" value="Genomic_DNA"/>
</dbReference>
<dbReference type="PANTHER" id="PTHR10629">
    <property type="entry name" value="CYTOSINE-SPECIFIC METHYLTRANSFERASE"/>
    <property type="match status" value="1"/>
</dbReference>
<comment type="catalytic activity">
    <reaction evidence="5 8">
        <text>a 2'-deoxycytidine in DNA + S-adenosyl-L-methionine = a 5-methyl-2'-deoxycytidine in DNA + S-adenosyl-L-homocysteine + H(+)</text>
        <dbReference type="Rhea" id="RHEA:13681"/>
        <dbReference type="Rhea" id="RHEA-COMP:11369"/>
        <dbReference type="Rhea" id="RHEA-COMP:11370"/>
        <dbReference type="ChEBI" id="CHEBI:15378"/>
        <dbReference type="ChEBI" id="CHEBI:57856"/>
        <dbReference type="ChEBI" id="CHEBI:59789"/>
        <dbReference type="ChEBI" id="CHEBI:85452"/>
        <dbReference type="ChEBI" id="CHEBI:85454"/>
        <dbReference type="EC" id="2.1.1.37"/>
    </reaction>
</comment>
<keyword evidence="3 6" id="KW-0949">S-adenosyl-L-methionine</keyword>
<dbReference type="GO" id="GO:0032259">
    <property type="term" value="P:methylation"/>
    <property type="evidence" value="ECO:0007669"/>
    <property type="project" value="UniProtKB-KW"/>
</dbReference>
<dbReference type="RefSeq" id="WP_184452708.1">
    <property type="nucleotide sequence ID" value="NZ_JACIFV010000001.1"/>
</dbReference>
<evidence type="ECO:0000256" key="2">
    <source>
        <dbReference type="ARBA" id="ARBA00022679"/>
    </source>
</evidence>
<dbReference type="InterPro" id="IPR029063">
    <property type="entry name" value="SAM-dependent_MTases_sf"/>
</dbReference>
<dbReference type="GO" id="GO:0003886">
    <property type="term" value="F:DNA (cytosine-5-)-methyltransferase activity"/>
    <property type="evidence" value="ECO:0007669"/>
    <property type="project" value="UniProtKB-EC"/>
</dbReference>
<evidence type="ECO:0000256" key="7">
    <source>
        <dbReference type="RuleBase" id="RU000416"/>
    </source>
</evidence>
<gene>
    <name evidence="9" type="ORF">GGD53_000134</name>
</gene>
<dbReference type="Proteomes" id="UP000524492">
    <property type="component" value="Unassembled WGS sequence"/>
</dbReference>
<evidence type="ECO:0000313" key="10">
    <source>
        <dbReference type="Proteomes" id="UP000524492"/>
    </source>
</evidence>
<protein>
    <recommendedName>
        <fullName evidence="8">Cytosine-specific methyltransferase</fullName>
        <ecNumber evidence="8">2.1.1.37</ecNumber>
    </recommendedName>
</protein>
<evidence type="ECO:0000256" key="4">
    <source>
        <dbReference type="ARBA" id="ARBA00022747"/>
    </source>
</evidence>
<evidence type="ECO:0000256" key="1">
    <source>
        <dbReference type="ARBA" id="ARBA00022603"/>
    </source>
</evidence>
<evidence type="ECO:0000256" key="3">
    <source>
        <dbReference type="ARBA" id="ARBA00022691"/>
    </source>
</evidence>
<evidence type="ECO:0000313" key="9">
    <source>
        <dbReference type="EMBL" id="MBB4190018.1"/>
    </source>
</evidence>
<dbReference type="AlphaFoldDB" id="A0A7W6MD67"/>
<accession>A0A7W6MD67</accession>
<dbReference type="GO" id="GO:0009307">
    <property type="term" value="P:DNA restriction-modification system"/>
    <property type="evidence" value="ECO:0007669"/>
    <property type="project" value="UniProtKB-KW"/>
</dbReference>
<organism evidence="9 10">
    <name type="scientific">Rhizobium aethiopicum</name>
    <dbReference type="NCBI Taxonomy" id="1138170"/>
    <lineage>
        <taxon>Bacteria</taxon>
        <taxon>Pseudomonadati</taxon>
        <taxon>Pseudomonadota</taxon>
        <taxon>Alphaproteobacteria</taxon>
        <taxon>Hyphomicrobiales</taxon>
        <taxon>Rhizobiaceae</taxon>
        <taxon>Rhizobium/Agrobacterium group</taxon>
        <taxon>Rhizobium</taxon>
    </lineage>
</organism>
<keyword evidence="10" id="KW-1185">Reference proteome</keyword>
<dbReference type="InterPro" id="IPR031303">
    <property type="entry name" value="C5_meth_CS"/>
</dbReference>
<evidence type="ECO:0000256" key="8">
    <source>
        <dbReference type="RuleBase" id="RU000417"/>
    </source>
</evidence>
<dbReference type="InterPro" id="IPR050390">
    <property type="entry name" value="C5-Methyltransferase"/>
</dbReference>
<keyword evidence="1 6" id="KW-0489">Methyltransferase</keyword>
<evidence type="ECO:0000256" key="5">
    <source>
        <dbReference type="ARBA" id="ARBA00047422"/>
    </source>
</evidence>
<keyword evidence="4" id="KW-0680">Restriction system</keyword>
<feature type="active site" evidence="6">
    <location>
        <position position="374"/>
    </location>
</feature>
<sequence length="670" mass="73206">MKRSRTPEELLKHEAVAKARKSIRLLQGQIADRLLKITAEVEALHEHLTAKETTQFLHAACELDLTDASAFVKASVSLKGCHGLLREKRIGFAQLRSLATADNETRRESLLRMEAGASVGTKDVAAIRAHFKRQKLTFWDLQARTAMRRTIAAARRRMAVSVKLVDKRVGEVMTKVDLLQSRLSPEVRTQYLASVQEIASEVLPRFEEVWGPQPASLKEALSLPNGSEGRGVALAYAALRRVADGQLGGEYGYALDNTSQCRKVQTNLIDCLQSVTSAKPPLEFDAPAVRKPLAALPRPHLTVVELCAGAGGFSIGLERAGYHPIALVEFDKDAAATLRQNRPFWPVVEADMRTVDFSQYRSPNVDLLVGGLPCQPYSIEGLGLGKDDPRDLLPEGARAVDEIRPAAFVFENVAGLLHARHADHLGAFMKKLRKSGYAIQIIRMEAEDYGVPQERTRILIVGMRMAAMGAFRSPPKFPEWRANMGDALADLMAENGWLGAAAWAEALRTQVVRRNGADLRGALASTVVGRKGGSREKETARWAAKGIDIRNVADSAPTQQQAERAGPAFRPSLTLRMRARLQAFPDYWSFVGGKDSAARQIGNAVPPPVGMAIGLAVRSALRGTIFDYGALMRPGAVHQPEESARQLTWAPSIAADFVVEEFSSALPEVS</sequence>
<dbReference type="InterPro" id="IPR001525">
    <property type="entry name" value="C5_MeTfrase"/>
</dbReference>
<dbReference type="Gene3D" id="3.90.120.10">
    <property type="entry name" value="DNA Methylase, subunit A, domain 2"/>
    <property type="match status" value="1"/>
</dbReference>
<dbReference type="Pfam" id="PF00145">
    <property type="entry name" value="DNA_methylase"/>
    <property type="match status" value="1"/>
</dbReference>
<dbReference type="PROSITE" id="PS00094">
    <property type="entry name" value="C5_MTASE_1"/>
    <property type="match status" value="1"/>
</dbReference>
<name>A0A7W6MD67_9HYPH</name>
<dbReference type="PROSITE" id="PS51679">
    <property type="entry name" value="SAM_MT_C5"/>
    <property type="match status" value="1"/>
</dbReference>
<dbReference type="EC" id="2.1.1.37" evidence="8"/>
<dbReference type="NCBIfam" id="TIGR00675">
    <property type="entry name" value="dcm"/>
    <property type="match status" value="1"/>
</dbReference>
<dbReference type="PRINTS" id="PR00105">
    <property type="entry name" value="C5METTRFRASE"/>
</dbReference>
<comment type="similarity">
    <text evidence="6 7">Belongs to the class I-like SAM-binding methyltransferase superfamily. C5-methyltransferase family.</text>
</comment>